<accession>A0A4S2N358</accession>
<feature type="transmembrane region" description="Helical" evidence="7">
    <location>
        <begin position="185"/>
        <end position="205"/>
    </location>
</feature>
<protein>
    <submittedName>
        <fullName evidence="8">Aquaporin-like protein</fullName>
    </submittedName>
</protein>
<dbReference type="Gene3D" id="1.20.1080.10">
    <property type="entry name" value="Glycerol uptake facilitator protein"/>
    <property type="match status" value="1"/>
</dbReference>
<dbReference type="STRING" id="341454.A0A4S2N358"/>
<comment type="subcellular location">
    <subcellularLocation>
        <location evidence="1">Membrane</location>
        <topology evidence="1">Multi-pass membrane protein</topology>
    </subcellularLocation>
</comment>
<dbReference type="GO" id="GO:0015250">
    <property type="term" value="F:water channel activity"/>
    <property type="evidence" value="ECO:0007669"/>
    <property type="project" value="TreeGrafter"/>
</dbReference>
<evidence type="ECO:0000256" key="5">
    <source>
        <dbReference type="ARBA" id="ARBA00023136"/>
    </source>
</evidence>
<dbReference type="InterPro" id="IPR000425">
    <property type="entry name" value="MIP"/>
</dbReference>
<evidence type="ECO:0000256" key="6">
    <source>
        <dbReference type="RuleBase" id="RU000477"/>
    </source>
</evidence>
<dbReference type="OrthoDB" id="3222at2759"/>
<dbReference type="PANTHER" id="PTHR19139:SF199">
    <property type="entry name" value="MIP17260P"/>
    <property type="match status" value="1"/>
</dbReference>
<keyword evidence="6" id="KW-0813">Transport</keyword>
<organism evidence="8 9">
    <name type="scientific">Ascodesmis nigricans</name>
    <dbReference type="NCBI Taxonomy" id="341454"/>
    <lineage>
        <taxon>Eukaryota</taxon>
        <taxon>Fungi</taxon>
        <taxon>Dikarya</taxon>
        <taxon>Ascomycota</taxon>
        <taxon>Pezizomycotina</taxon>
        <taxon>Pezizomycetes</taxon>
        <taxon>Pezizales</taxon>
        <taxon>Ascodesmidaceae</taxon>
        <taxon>Ascodesmis</taxon>
    </lineage>
</organism>
<keyword evidence="9" id="KW-1185">Reference proteome</keyword>
<keyword evidence="5 7" id="KW-0472">Membrane</keyword>
<reference evidence="8 9" key="1">
    <citation type="submission" date="2019-04" db="EMBL/GenBank/DDBJ databases">
        <title>Comparative genomics and transcriptomics to analyze fruiting body development in filamentous ascomycetes.</title>
        <authorList>
            <consortium name="DOE Joint Genome Institute"/>
            <person name="Lutkenhaus R."/>
            <person name="Traeger S."/>
            <person name="Breuer J."/>
            <person name="Kuo A."/>
            <person name="Lipzen A."/>
            <person name="Pangilinan J."/>
            <person name="Dilworth D."/>
            <person name="Sandor L."/>
            <person name="Poggeler S."/>
            <person name="Barry K."/>
            <person name="Grigoriev I.V."/>
            <person name="Nowrousian M."/>
        </authorList>
    </citation>
    <scope>NUCLEOTIDE SEQUENCE [LARGE SCALE GENOMIC DNA]</scope>
    <source>
        <strain evidence="8 9">CBS 389.68</strain>
    </source>
</reference>
<proteinExistence type="inferred from homology"/>
<evidence type="ECO:0000256" key="7">
    <source>
        <dbReference type="SAM" id="Phobius"/>
    </source>
</evidence>
<comment type="similarity">
    <text evidence="2 6">Belongs to the MIP/aquaporin (TC 1.A.8) family.</text>
</comment>
<dbReference type="InterPro" id="IPR034294">
    <property type="entry name" value="Aquaporin_transptr"/>
</dbReference>
<dbReference type="GO" id="GO:0005886">
    <property type="term" value="C:plasma membrane"/>
    <property type="evidence" value="ECO:0007669"/>
    <property type="project" value="TreeGrafter"/>
</dbReference>
<dbReference type="InParanoid" id="A0A4S2N358"/>
<gene>
    <name evidence="8" type="ORF">EX30DRAFT_368833</name>
</gene>
<keyword evidence="4 7" id="KW-1133">Transmembrane helix</keyword>
<name>A0A4S2N358_9PEZI</name>
<feature type="transmembrane region" description="Helical" evidence="7">
    <location>
        <begin position="110"/>
        <end position="133"/>
    </location>
</feature>
<dbReference type="Pfam" id="PF00230">
    <property type="entry name" value="MIP"/>
    <property type="match status" value="1"/>
</dbReference>
<dbReference type="FunCoup" id="A0A4S2N358">
    <property type="interactions" value="232"/>
</dbReference>
<dbReference type="AlphaFoldDB" id="A0A4S2N358"/>
<dbReference type="SUPFAM" id="SSF81338">
    <property type="entry name" value="Aquaporin-like"/>
    <property type="match status" value="1"/>
</dbReference>
<evidence type="ECO:0000256" key="1">
    <source>
        <dbReference type="ARBA" id="ARBA00004141"/>
    </source>
</evidence>
<keyword evidence="3 6" id="KW-0812">Transmembrane</keyword>
<evidence type="ECO:0000256" key="4">
    <source>
        <dbReference type="ARBA" id="ARBA00022989"/>
    </source>
</evidence>
<dbReference type="PRINTS" id="PR00783">
    <property type="entry name" value="MINTRINSICP"/>
</dbReference>
<dbReference type="Proteomes" id="UP000298138">
    <property type="component" value="Unassembled WGS sequence"/>
</dbReference>
<evidence type="ECO:0000313" key="9">
    <source>
        <dbReference type="Proteomes" id="UP000298138"/>
    </source>
</evidence>
<dbReference type="PANTHER" id="PTHR19139">
    <property type="entry name" value="AQUAPORIN TRANSPORTER"/>
    <property type="match status" value="1"/>
</dbReference>
<evidence type="ECO:0000313" key="8">
    <source>
        <dbReference type="EMBL" id="TGZ83476.1"/>
    </source>
</evidence>
<feature type="transmembrane region" description="Helical" evidence="7">
    <location>
        <begin position="140"/>
        <end position="160"/>
    </location>
</feature>
<evidence type="ECO:0000256" key="3">
    <source>
        <dbReference type="ARBA" id="ARBA00022692"/>
    </source>
</evidence>
<feature type="transmembrane region" description="Helical" evidence="7">
    <location>
        <begin position="72"/>
        <end position="90"/>
    </location>
</feature>
<sequence length="285" mass="30156">MYLFFAFSGVEVAKSPTPTSNDPATQYLYIALCFGFSLAVNVWIFFRVSGGFFNPAVTFGFLVAGKLPPLKAAVHFFAQMLGGMAAAGLVKCLFPGNLDVGTKLSAGTSVAQGLFIEMFITAELVFTVFMLAAEKHKATFLAPIGIGLVFFVIELVSVYFTGGSANPARSFGPCIANRSFPGVHWIYWVGPGLGAILAAAVYKLVKMLEYEQANPGQDAAHVCTHGDKCPYDGANDHDDDHSIPERRPTDLEARAGACTMSGGVGRPECGLYPPSPPPAAAGARA</sequence>
<dbReference type="EMBL" id="ML220113">
    <property type="protein sequence ID" value="TGZ83476.1"/>
    <property type="molecule type" value="Genomic_DNA"/>
</dbReference>
<evidence type="ECO:0000256" key="2">
    <source>
        <dbReference type="ARBA" id="ARBA00006175"/>
    </source>
</evidence>
<dbReference type="InterPro" id="IPR023271">
    <property type="entry name" value="Aquaporin-like"/>
</dbReference>